<protein>
    <recommendedName>
        <fullName evidence="3">RNase H type-1 domain-containing protein</fullName>
    </recommendedName>
</protein>
<evidence type="ECO:0008006" key="3">
    <source>
        <dbReference type="Google" id="ProtNLM"/>
    </source>
</evidence>
<dbReference type="PANTHER" id="PTHR47074:SF48">
    <property type="entry name" value="POLYNUCLEOTIDYL TRANSFERASE, RIBONUCLEASE H-LIKE SUPERFAMILY PROTEIN"/>
    <property type="match status" value="1"/>
</dbReference>
<sequence length="157" mass="17244">MPSFLIRTVCKLQGWFHGILLLKETNLPEIVAYITWRIWANRNASRVGSPLLPLSQICKDALERFNEFQAAIILSLLIATVSHLTHWLPPPPLQLKANCDGAIFNGLDCAGLGIVIRNSKGSVIAALSEKVTLPPSMEDLEALAWQTSVTFAIELGL</sequence>
<reference evidence="1 2" key="1">
    <citation type="journal article" date="2023" name="G3 (Bethesda)">
        <title>A haplotype-resolved chromosome-scale genome for Quercus rubra L. provides insights into the genetics of adaptive traits for red oak species.</title>
        <authorList>
            <person name="Kapoor B."/>
            <person name="Jenkins J."/>
            <person name="Schmutz J."/>
            <person name="Zhebentyayeva T."/>
            <person name="Kuelheim C."/>
            <person name="Coggeshall M."/>
            <person name="Heim C."/>
            <person name="Lasky J.R."/>
            <person name="Leites L."/>
            <person name="Islam-Faridi N."/>
            <person name="Romero-Severson J."/>
            <person name="DeLeo V.L."/>
            <person name="Lucas S.M."/>
            <person name="Lazic D."/>
            <person name="Gailing O."/>
            <person name="Carlson J."/>
            <person name="Staton M."/>
        </authorList>
    </citation>
    <scope>NUCLEOTIDE SEQUENCE [LARGE SCALE GENOMIC DNA]</scope>
    <source>
        <strain evidence="1">Pseudo-F2</strain>
    </source>
</reference>
<accession>A0AAN7IUR4</accession>
<proteinExistence type="predicted"/>
<comment type="caution">
    <text evidence="1">The sequence shown here is derived from an EMBL/GenBank/DDBJ whole genome shotgun (WGS) entry which is preliminary data.</text>
</comment>
<dbReference type="PANTHER" id="PTHR47074">
    <property type="entry name" value="BNAC02G40300D PROTEIN"/>
    <property type="match status" value="1"/>
</dbReference>
<dbReference type="Proteomes" id="UP001324115">
    <property type="component" value="Unassembled WGS sequence"/>
</dbReference>
<keyword evidence="2" id="KW-1185">Reference proteome</keyword>
<dbReference type="EMBL" id="JAXUIC010000005">
    <property type="protein sequence ID" value="KAK4590214.1"/>
    <property type="molecule type" value="Genomic_DNA"/>
</dbReference>
<evidence type="ECO:0000313" key="1">
    <source>
        <dbReference type="EMBL" id="KAK4590214.1"/>
    </source>
</evidence>
<dbReference type="AlphaFoldDB" id="A0AAN7IUR4"/>
<evidence type="ECO:0000313" key="2">
    <source>
        <dbReference type="Proteomes" id="UP001324115"/>
    </source>
</evidence>
<name>A0AAN7IUR4_QUERU</name>
<organism evidence="1 2">
    <name type="scientific">Quercus rubra</name>
    <name type="common">Northern red oak</name>
    <name type="synonym">Quercus borealis</name>
    <dbReference type="NCBI Taxonomy" id="3512"/>
    <lineage>
        <taxon>Eukaryota</taxon>
        <taxon>Viridiplantae</taxon>
        <taxon>Streptophyta</taxon>
        <taxon>Embryophyta</taxon>
        <taxon>Tracheophyta</taxon>
        <taxon>Spermatophyta</taxon>
        <taxon>Magnoliopsida</taxon>
        <taxon>eudicotyledons</taxon>
        <taxon>Gunneridae</taxon>
        <taxon>Pentapetalae</taxon>
        <taxon>rosids</taxon>
        <taxon>fabids</taxon>
        <taxon>Fagales</taxon>
        <taxon>Fagaceae</taxon>
        <taxon>Quercus</taxon>
    </lineage>
</organism>
<dbReference type="InterPro" id="IPR052929">
    <property type="entry name" value="RNase_H-like_EbsB-rel"/>
</dbReference>
<gene>
    <name evidence="1" type="ORF">RGQ29_020667</name>
</gene>